<keyword evidence="3" id="KW-1185">Reference proteome</keyword>
<keyword evidence="1" id="KW-1133">Transmembrane helix</keyword>
<evidence type="ECO:0000256" key="1">
    <source>
        <dbReference type="SAM" id="Phobius"/>
    </source>
</evidence>
<feature type="transmembrane region" description="Helical" evidence="1">
    <location>
        <begin position="23"/>
        <end position="44"/>
    </location>
</feature>
<dbReference type="RefSeq" id="WP_017823460.1">
    <property type="nucleotide sequence ID" value="NZ_AORC01000011.1"/>
</dbReference>
<keyword evidence="1" id="KW-0812">Transmembrane</keyword>
<dbReference type="HOGENOM" id="CLU_081213_0_0_11"/>
<evidence type="ECO:0000313" key="3">
    <source>
        <dbReference type="Proteomes" id="UP000019754"/>
    </source>
</evidence>
<comment type="caution">
    <text evidence="2">The sequence shown here is derived from an EMBL/GenBank/DDBJ whole genome shotgun (WGS) entry which is preliminary data.</text>
</comment>
<protein>
    <recommendedName>
        <fullName evidence="4">5-bromo-4-chloroindolyl phosphate hydrolysis protein</fullName>
    </recommendedName>
</protein>
<feature type="transmembrane region" description="Helical" evidence="1">
    <location>
        <begin position="50"/>
        <end position="72"/>
    </location>
</feature>
<keyword evidence="1" id="KW-0472">Membrane</keyword>
<evidence type="ECO:0008006" key="4">
    <source>
        <dbReference type="Google" id="ProtNLM"/>
    </source>
</evidence>
<organism evidence="2 3">
    <name type="scientific">Brachybacterium muris UCD-AY4</name>
    <dbReference type="NCBI Taxonomy" id="1249481"/>
    <lineage>
        <taxon>Bacteria</taxon>
        <taxon>Bacillati</taxon>
        <taxon>Actinomycetota</taxon>
        <taxon>Actinomycetes</taxon>
        <taxon>Micrococcales</taxon>
        <taxon>Dermabacteraceae</taxon>
        <taxon>Brachybacterium</taxon>
    </lineage>
</organism>
<dbReference type="AlphaFoldDB" id="A0A022KZV7"/>
<dbReference type="Proteomes" id="UP000019754">
    <property type="component" value="Unassembled WGS sequence"/>
</dbReference>
<dbReference type="EMBL" id="AORC01000011">
    <property type="protein sequence ID" value="EYT48913.1"/>
    <property type="molecule type" value="Genomic_DNA"/>
</dbReference>
<accession>A0A022KZV7</accession>
<sequence length="242" mass="26044">MFPPTGRGMAMPRHRGKWLTRDVPIFFGGILSLGTFVLFGFGSLVGGTGLIGPALGAVAVGAAVAGGSAYLLRNRRPAPQPLRAVGAAVPEGTRALLEGAVSTAMKQRRRIAEMNRRSTPHAARPVLARADALLVRIDALMRTEVVQSRRPYDEDVMLLEGMSTRYVPELLGAVEDNVGFLSSFTPGSQQQALQNLQAIDEQLAALNDGVDRIESEVLGGAARSLDVQREFLRTRLGEQRPF</sequence>
<proteinExistence type="predicted"/>
<evidence type="ECO:0000313" key="2">
    <source>
        <dbReference type="EMBL" id="EYT48913.1"/>
    </source>
</evidence>
<name>A0A022KZV7_9MICO</name>
<gene>
    <name evidence="2" type="ORF">D641_0109670</name>
</gene>
<reference evidence="2 3" key="1">
    <citation type="journal article" date="2013" name="Genome Announc.">
        <title>Draft genome sequence of an Actinobacterium, Brachybacterium muris strain UCD-AY4.</title>
        <authorList>
            <person name="Lo J.R."/>
            <person name="Lang J.M."/>
            <person name="Darling A.E."/>
            <person name="Eisen J.A."/>
            <person name="Coil D.A."/>
        </authorList>
    </citation>
    <scope>NUCLEOTIDE SEQUENCE [LARGE SCALE GENOMIC DNA]</scope>
    <source>
        <strain evidence="2 3">UCD-AY4</strain>
    </source>
</reference>